<dbReference type="RefSeq" id="XP_002542868.1">
    <property type="nucleotide sequence ID" value="XM_002542822.1"/>
</dbReference>
<dbReference type="InterPro" id="IPR029045">
    <property type="entry name" value="ClpP/crotonase-like_dom_sf"/>
</dbReference>
<dbReference type="Gene3D" id="3.90.226.10">
    <property type="entry name" value="2-enoyl-CoA Hydratase, Chain A, domain 1"/>
    <property type="match status" value="1"/>
</dbReference>
<dbReference type="GO" id="GO:0006635">
    <property type="term" value="P:fatty acid beta-oxidation"/>
    <property type="evidence" value="ECO:0007669"/>
    <property type="project" value="TreeGrafter"/>
</dbReference>
<evidence type="ECO:0000313" key="2">
    <source>
        <dbReference type="Proteomes" id="UP000002058"/>
    </source>
</evidence>
<protein>
    <recommendedName>
        <fullName evidence="3">Carnitinyl-CoA dehydratase</fullName>
    </recommendedName>
</protein>
<organism evidence="1 2">
    <name type="scientific">Uncinocarpus reesii (strain UAMH 1704)</name>
    <dbReference type="NCBI Taxonomy" id="336963"/>
    <lineage>
        <taxon>Eukaryota</taxon>
        <taxon>Fungi</taxon>
        <taxon>Dikarya</taxon>
        <taxon>Ascomycota</taxon>
        <taxon>Pezizomycotina</taxon>
        <taxon>Eurotiomycetes</taxon>
        <taxon>Eurotiomycetidae</taxon>
        <taxon>Onygenales</taxon>
        <taxon>Onygenaceae</taxon>
        <taxon>Uncinocarpus</taxon>
    </lineage>
</organism>
<dbReference type="STRING" id="336963.C4JFQ0"/>
<dbReference type="InParanoid" id="C4JFQ0"/>
<dbReference type="OMA" id="MPFTVGM"/>
<dbReference type="CDD" id="cd06558">
    <property type="entry name" value="crotonase-like"/>
    <property type="match status" value="1"/>
</dbReference>
<dbReference type="GO" id="GO:0005777">
    <property type="term" value="C:peroxisome"/>
    <property type="evidence" value="ECO:0007669"/>
    <property type="project" value="TreeGrafter"/>
</dbReference>
<dbReference type="Pfam" id="PF00378">
    <property type="entry name" value="ECH_1"/>
    <property type="match status" value="1"/>
</dbReference>
<dbReference type="KEGG" id="ure:UREG_02384"/>
<gene>
    <name evidence="1" type="ORF">UREG_02384</name>
</gene>
<dbReference type="FunFam" id="3.90.226.10:FF:000113">
    <property type="entry name" value="Enoyl-CoA hydratase/isomerase family protein (AFU_orthologue AFUA_2G14850)"/>
    <property type="match status" value="1"/>
</dbReference>
<dbReference type="VEuPathDB" id="FungiDB:UREG_02384"/>
<dbReference type="Proteomes" id="UP000002058">
    <property type="component" value="Unassembled WGS sequence"/>
</dbReference>
<dbReference type="SUPFAM" id="SSF52096">
    <property type="entry name" value="ClpP/crotonase"/>
    <property type="match status" value="1"/>
</dbReference>
<dbReference type="OrthoDB" id="1696280at2759"/>
<dbReference type="EMBL" id="CH476615">
    <property type="protein sequence ID" value="EEP77535.1"/>
    <property type="molecule type" value="Genomic_DNA"/>
</dbReference>
<dbReference type="eggNOG" id="ENOG502QWPG">
    <property type="taxonomic scope" value="Eukaryota"/>
</dbReference>
<evidence type="ECO:0000313" key="1">
    <source>
        <dbReference type="EMBL" id="EEP77535.1"/>
    </source>
</evidence>
<dbReference type="GeneID" id="8437889"/>
<evidence type="ECO:0008006" key="3">
    <source>
        <dbReference type="Google" id="ProtNLM"/>
    </source>
</evidence>
<sequence length="251" mass="28340">MADIPRFRNLTLTRHGNVFVITMQKPPENRLNSWYCQEIIRAFRTVERILGPDSEGAVITRGNDAKFWCTGLELDEGDDNPFANSDGFYPVPHDFKKMLHTILDFPYPTVALLTGHAFGGACPFALSHDYRIMNSKRGFISMPPVNLGLHFDGIGALPRLKLGPRVARKMLLEAHRWTGREALEDGIVDAIAEPDKMFDVAMELAQKWAPKAKMGVYGVLRAELWGEAIKKFQRISYVHSRETSRAAKVKL</sequence>
<dbReference type="InterPro" id="IPR001753">
    <property type="entry name" value="Enoyl-CoA_hydra/iso"/>
</dbReference>
<reference evidence="2" key="1">
    <citation type="journal article" date="2009" name="Genome Res.">
        <title>Comparative genomic analyses of the human fungal pathogens Coccidioides and their relatives.</title>
        <authorList>
            <person name="Sharpton T.J."/>
            <person name="Stajich J.E."/>
            <person name="Rounsley S.D."/>
            <person name="Gardner M.J."/>
            <person name="Wortman J.R."/>
            <person name="Jordar V.S."/>
            <person name="Maiti R."/>
            <person name="Kodira C.D."/>
            <person name="Neafsey D.E."/>
            <person name="Zeng Q."/>
            <person name="Hung C.-Y."/>
            <person name="McMahan C."/>
            <person name="Muszewska A."/>
            <person name="Grynberg M."/>
            <person name="Mandel M.A."/>
            <person name="Kellner E.M."/>
            <person name="Barker B.M."/>
            <person name="Galgiani J.N."/>
            <person name="Orbach M.J."/>
            <person name="Kirkland T.N."/>
            <person name="Cole G.T."/>
            <person name="Henn M.R."/>
            <person name="Birren B.W."/>
            <person name="Taylor J.W."/>
        </authorList>
    </citation>
    <scope>NUCLEOTIDE SEQUENCE [LARGE SCALE GENOMIC DNA]</scope>
    <source>
        <strain evidence="2">UAMH 1704</strain>
    </source>
</reference>
<proteinExistence type="predicted"/>
<dbReference type="GO" id="GO:0004165">
    <property type="term" value="F:delta(3)-delta(2)-enoyl-CoA isomerase activity"/>
    <property type="evidence" value="ECO:0007669"/>
    <property type="project" value="TreeGrafter"/>
</dbReference>
<name>C4JFQ0_UNCRE</name>
<dbReference type="PANTHER" id="PTHR11941:SF75">
    <property type="entry name" value="ENOYL-COA HYDRATASE_ISOMERASE FAMILY PROTEIN"/>
    <property type="match status" value="1"/>
</dbReference>
<dbReference type="PANTHER" id="PTHR11941">
    <property type="entry name" value="ENOYL-COA HYDRATASE-RELATED"/>
    <property type="match status" value="1"/>
</dbReference>
<dbReference type="AlphaFoldDB" id="C4JFQ0"/>
<accession>C4JFQ0</accession>
<dbReference type="HOGENOM" id="CLU_009834_3_0_1"/>
<keyword evidence="2" id="KW-1185">Reference proteome</keyword>